<dbReference type="EMBL" id="CNFT01002517">
    <property type="protein sequence ID" value="CKU32848.1"/>
    <property type="molecule type" value="Genomic_DNA"/>
</dbReference>
<evidence type="ECO:0000313" key="7">
    <source>
        <dbReference type="Proteomes" id="UP000048948"/>
    </source>
</evidence>
<dbReference type="Proteomes" id="UP000048948">
    <property type="component" value="Unassembled WGS sequence"/>
</dbReference>
<dbReference type="EMBL" id="CNGE01000514">
    <property type="protein sequence ID" value="CKS89728.1"/>
    <property type="molecule type" value="Genomic_DNA"/>
</dbReference>
<evidence type="ECO:0000313" key="4">
    <source>
        <dbReference type="EMBL" id="COW63123.1"/>
    </source>
</evidence>
<reference evidence="4" key="2">
    <citation type="submission" date="2015-03" db="EMBL/GenBank/DDBJ databases">
        <authorList>
            <person name="Murphy D."/>
        </authorList>
    </citation>
    <scope>NUCLEOTIDE SEQUENCE [LARGE SCALE GENOMIC DNA]</scope>
    <source>
        <strain evidence="4">K00500041</strain>
    </source>
</reference>
<dbReference type="Proteomes" id="UP000046680">
    <property type="component" value="Unassembled WGS sequence"/>
</dbReference>
<dbReference type="AlphaFoldDB" id="A0A0T7PMC3"/>
<sequence length="102" mass="10353">MASAVARSTVDAFTSSISPDRECISATTSIMPDSAASSACITTSTPSPRMFRSASVTRAAISISLSEPRSSPVISQSIHTSSSCTALSVGACEPSRLSPPGK</sequence>
<dbReference type="EMBL" id="CGCX01002300">
    <property type="protein sequence ID" value="CFS10069.1"/>
    <property type="molecule type" value="Genomic_DNA"/>
</dbReference>
<reference evidence="5 6" key="1">
    <citation type="submission" date="2015-03" db="EMBL/GenBank/DDBJ databases">
        <authorList>
            <consortium name="Pathogen Informatics"/>
        </authorList>
    </citation>
    <scope>NUCLEOTIDE SEQUENCE [LARGE SCALE GENOMIC DNA]</scope>
    <source>
        <strain evidence="2 7">Bir 172</strain>
        <strain evidence="3 8">Bir 185</strain>
        <strain evidence="1 6">C09601061</strain>
        <strain evidence="5">K00500041</strain>
    </source>
</reference>
<evidence type="ECO:0000313" key="5">
    <source>
        <dbReference type="Proteomes" id="UP000038802"/>
    </source>
</evidence>
<organism evidence="4 5">
    <name type="scientific">Mycobacterium tuberculosis</name>
    <dbReference type="NCBI Taxonomy" id="1773"/>
    <lineage>
        <taxon>Bacteria</taxon>
        <taxon>Bacillati</taxon>
        <taxon>Actinomycetota</taxon>
        <taxon>Actinomycetes</taxon>
        <taxon>Mycobacteriales</taxon>
        <taxon>Mycobacteriaceae</taxon>
        <taxon>Mycobacterium</taxon>
        <taxon>Mycobacterium tuberculosis complex</taxon>
    </lineage>
</organism>
<gene>
    <name evidence="1" type="ORF">ERS007657_04015</name>
    <name evidence="4" type="ORF">ERS007703_03959</name>
    <name evidence="2" type="ORF">ERS027646_02643</name>
    <name evidence="3" type="ORF">ERS027659_05168</name>
</gene>
<evidence type="ECO:0000313" key="6">
    <source>
        <dbReference type="Proteomes" id="UP000046680"/>
    </source>
</evidence>
<proteinExistence type="predicted"/>
<evidence type="ECO:0000313" key="2">
    <source>
        <dbReference type="EMBL" id="CKS89728.1"/>
    </source>
</evidence>
<protein>
    <submittedName>
        <fullName evidence="4">Uncharacterized protein</fullName>
    </submittedName>
</protein>
<name>A0A0T7PMC3_MYCTX</name>
<evidence type="ECO:0000313" key="3">
    <source>
        <dbReference type="EMBL" id="CKU32848.1"/>
    </source>
</evidence>
<accession>A0A0T7PMC3</accession>
<dbReference type="Proteomes" id="UP000038802">
    <property type="component" value="Unassembled WGS sequence"/>
</dbReference>
<evidence type="ECO:0000313" key="8">
    <source>
        <dbReference type="Proteomes" id="UP000050164"/>
    </source>
</evidence>
<dbReference type="EMBL" id="CSAE01000612">
    <property type="protein sequence ID" value="COW63123.1"/>
    <property type="molecule type" value="Genomic_DNA"/>
</dbReference>
<dbReference type="Proteomes" id="UP000050164">
    <property type="component" value="Unassembled WGS sequence"/>
</dbReference>
<evidence type="ECO:0000313" key="1">
    <source>
        <dbReference type="EMBL" id="CFS10069.1"/>
    </source>
</evidence>